<name>A0AAD8ELP6_DIPPU</name>
<evidence type="ECO:0000313" key="1">
    <source>
        <dbReference type="EMBL" id="KAJ9595315.1"/>
    </source>
</evidence>
<evidence type="ECO:0000313" key="2">
    <source>
        <dbReference type="Proteomes" id="UP001233999"/>
    </source>
</evidence>
<sequence>VVAHTWEITQQARKPDGILESKIEQLTITLNADSSDSSDEAEVDIYEDCGIFPLDQQ</sequence>
<organism evidence="1 2">
    <name type="scientific">Diploptera punctata</name>
    <name type="common">Pacific beetle cockroach</name>
    <dbReference type="NCBI Taxonomy" id="6984"/>
    <lineage>
        <taxon>Eukaryota</taxon>
        <taxon>Metazoa</taxon>
        <taxon>Ecdysozoa</taxon>
        <taxon>Arthropoda</taxon>
        <taxon>Hexapoda</taxon>
        <taxon>Insecta</taxon>
        <taxon>Pterygota</taxon>
        <taxon>Neoptera</taxon>
        <taxon>Polyneoptera</taxon>
        <taxon>Dictyoptera</taxon>
        <taxon>Blattodea</taxon>
        <taxon>Blaberoidea</taxon>
        <taxon>Blaberidae</taxon>
        <taxon>Diplopterinae</taxon>
        <taxon>Diploptera</taxon>
    </lineage>
</organism>
<reference evidence="1" key="1">
    <citation type="journal article" date="2023" name="IScience">
        <title>Live-bearing cockroach genome reveals convergent evolutionary mechanisms linked to viviparity in insects and beyond.</title>
        <authorList>
            <person name="Fouks B."/>
            <person name="Harrison M.C."/>
            <person name="Mikhailova A.A."/>
            <person name="Marchal E."/>
            <person name="English S."/>
            <person name="Carruthers M."/>
            <person name="Jennings E.C."/>
            <person name="Chiamaka E.L."/>
            <person name="Frigard R.A."/>
            <person name="Pippel M."/>
            <person name="Attardo G.M."/>
            <person name="Benoit J.B."/>
            <person name="Bornberg-Bauer E."/>
            <person name="Tobe S.S."/>
        </authorList>
    </citation>
    <scope>NUCLEOTIDE SEQUENCE</scope>
    <source>
        <strain evidence="1">Stay&amp;Tobe</strain>
    </source>
</reference>
<gene>
    <name evidence="1" type="ORF">L9F63_027300</name>
</gene>
<protein>
    <submittedName>
        <fullName evidence="1">Uncharacterized protein</fullName>
    </submittedName>
</protein>
<dbReference type="AlphaFoldDB" id="A0AAD8ELP6"/>
<comment type="caution">
    <text evidence="1">The sequence shown here is derived from an EMBL/GenBank/DDBJ whole genome shotgun (WGS) entry which is preliminary data.</text>
</comment>
<dbReference type="EMBL" id="JASPKZ010002537">
    <property type="protein sequence ID" value="KAJ9595315.1"/>
    <property type="molecule type" value="Genomic_DNA"/>
</dbReference>
<feature type="non-terminal residue" evidence="1">
    <location>
        <position position="1"/>
    </location>
</feature>
<keyword evidence="2" id="KW-1185">Reference proteome</keyword>
<proteinExistence type="predicted"/>
<reference evidence="1" key="2">
    <citation type="submission" date="2023-05" db="EMBL/GenBank/DDBJ databases">
        <authorList>
            <person name="Fouks B."/>
        </authorList>
    </citation>
    <scope>NUCLEOTIDE SEQUENCE</scope>
    <source>
        <strain evidence="1">Stay&amp;Tobe</strain>
        <tissue evidence="1">Testes</tissue>
    </source>
</reference>
<accession>A0AAD8ELP6</accession>
<dbReference type="Proteomes" id="UP001233999">
    <property type="component" value="Unassembled WGS sequence"/>
</dbReference>